<dbReference type="AlphaFoldDB" id="A0A6C0DCQ0"/>
<protein>
    <submittedName>
        <fullName evidence="2">Uncharacterized protein</fullName>
    </submittedName>
</protein>
<keyword evidence="1" id="KW-0472">Membrane</keyword>
<keyword evidence="1" id="KW-0812">Transmembrane</keyword>
<feature type="transmembrane region" description="Helical" evidence="1">
    <location>
        <begin position="64"/>
        <end position="79"/>
    </location>
</feature>
<evidence type="ECO:0000256" key="1">
    <source>
        <dbReference type="SAM" id="Phobius"/>
    </source>
</evidence>
<proteinExistence type="predicted"/>
<name>A0A6C0DCQ0_9ZZZZ</name>
<feature type="transmembrane region" description="Helical" evidence="1">
    <location>
        <begin position="26"/>
        <end position="44"/>
    </location>
</feature>
<organism evidence="2">
    <name type="scientific">viral metagenome</name>
    <dbReference type="NCBI Taxonomy" id="1070528"/>
    <lineage>
        <taxon>unclassified sequences</taxon>
        <taxon>metagenomes</taxon>
        <taxon>organismal metagenomes</taxon>
    </lineage>
</organism>
<reference evidence="2" key="1">
    <citation type="journal article" date="2020" name="Nature">
        <title>Giant virus diversity and host interactions through global metagenomics.</title>
        <authorList>
            <person name="Schulz F."/>
            <person name="Roux S."/>
            <person name="Paez-Espino D."/>
            <person name="Jungbluth S."/>
            <person name="Walsh D.A."/>
            <person name="Denef V.J."/>
            <person name="McMahon K.D."/>
            <person name="Konstantinidis K.T."/>
            <person name="Eloe-Fadrosh E.A."/>
            <person name="Kyrpides N.C."/>
            <person name="Woyke T."/>
        </authorList>
    </citation>
    <scope>NUCLEOTIDE SEQUENCE</scope>
    <source>
        <strain evidence="2">GVMAG-M-3300023174-141</strain>
    </source>
</reference>
<feature type="transmembrane region" description="Helical" evidence="1">
    <location>
        <begin position="100"/>
        <end position="125"/>
    </location>
</feature>
<accession>A0A6C0DCQ0</accession>
<sequence length="204" mass="23355">MSSYFVVLSNLASLPCIIYYQYHRKYFYSLQILFNSLFSFLHHMHTSGLSPIPDSGVFDFLDGLYSYLSIYLFSMYLFLSNHYELRTELFLIQTILQALVYLKIGAIIVLPSTAFMTLMITGFHYRHIRSISILNPYLYLGVGLAMADIACFFIAVTYEYNYFHAVHHLIAFNLPIVVDKCVSVAATNDPPSIQLESPVIRPAS</sequence>
<evidence type="ECO:0000313" key="2">
    <source>
        <dbReference type="EMBL" id="QHT14688.1"/>
    </source>
</evidence>
<feature type="transmembrane region" description="Helical" evidence="1">
    <location>
        <begin position="137"/>
        <end position="158"/>
    </location>
</feature>
<dbReference type="EMBL" id="MN739588">
    <property type="protein sequence ID" value="QHT14688.1"/>
    <property type="molecule type" value="Genomic_DNA"/>
</dbReference>
<keyword evidence="1" id="KW-1133">Transmembrane helix</keyword>